<evidence type="ECO:0000313" key="2">
    <source>
        <dbReference type="Proteomes" id="UP001234989"/>
    </source>
</evidence>
<organism evidence="1 2">
    <name type="scientific">Solanum verrucosum</name>
    <dbReference type="NCBI Taxonomy" id="315347"/>
    <lineage>
        <taxon>Eukaryota</taxon>
        <taxon>Viridiplantae</taxon>
        <taxon>Streptophyta</taxon>
        <taxon>Embryophyta</taxon>
        <taxon>Tracheophyta</taxon>
        <taxon>Spermatophyta</taxon>
        <taxon>Magnoliopsida</taxon>
        <taxon>eudicotyledons</taxon>
        <taxon>Gunneridae</taxon>
        <taxon>Pentapetalae</taxon>
        <taxon>asterids</taxon>
        <taxon>lamiids</taxon>
        <taxon>Solanales</taxon>
        <taxon>Solanaceae</taxon>
        <taxon>Solanoideae</taxon>
        <taxon>Solaneae</taxon>
        <taxon>Solanum</taxon>
    </lineage>
</organism>
<dbReference type="EMBL" id="CP133616">
    <property type="protein sequence ID" value="WMV29805.1"/>
    <property type="molecule type" value="Genomic_DNA"/>
</dbReference>
<dbReference type="Proteomes" id="UP001234989">
    <property type="component" value="Chromosome 5"/>
</dbReference>
<keyword evidence="2" id="KW-1185">Reference proteome</keyword>
<evidence type="ECO:0000313" key="1">
    <source>
        <dbReference type="EMBL" id="WMV29805.1"/>
    </source>
</evidence>
<gene>
    <name evidence="1" type="ORF">MTR67_023190</name>
</gene>
<sequence length="68" mass="7719">MCMEGACPRRGLSPPRAKSLVLIADLPQTLLFQKLIPETYGNTSASRTSFPTKFVKIKLKFDLFKRFN</sequence>
<reference evidence="1" key="1">
    <citation type="submission" date="2023-08" db="EMBL/GenBank/DDBJ databases">
        <title>A de novo genome assembly of Solanum verrucosum Schlechtendal, a Mexican diploid species geographically isolated from the other diploid A-genome species in potato relatives.</title>
        <authorList>
            <person name="Hosaka K."/>
        </authorList>
    </citation>
    <scope>NUCLEOTIDE SEQUENCE</scope>
    <source>
        <tissue evidence="1">Young leaves</tissue>
    </source>
</reference>
<name>A0AAF0QZ94_SOLVR</name>
<proteinExistence type="predicted"/>
<dbReference type="AlphaFoldDB" id="A0AAF0QZ94"/>
<protein>
    <submittedName>
        <fullName evidence="1">Uncharacterized protein</fullName>
    </submittedName>
</protein>
<accession>A0AAF0QZ94</accession>